<reference evidence="2 3" key="1">
    <citation type="submission" date="2011-10" db="EMBL/GenBank/DDBJ databases">
        <title>The Genome Sequence of Lachnospiraceae bacterium ACC2.</title>
        <authorList>
            <consortium name="The Broad Institute Genome Sequencing Platform"/>
            <person name="Earl A."/>
            <person name="Ward D."/>
            <person name="Feldgarden M."/>
            <person name="Gevers D."/>
            <person name="Sizova M."/>
            <person name="Hazen A."/>
            <person name="Epstein S."/>
            <person name="Young S.K."/>
            <person name="Zeng Q."/>
            <person name="Gargeya S."/>
            <person name="Fitzgerald M."/>
            <person name="Haas B."/>
            <person name="Abouelleil A."/>
            <person name="Alvarado L."/>
            <person name="Arachchi H.M."/>
            <person name="Berlin A."/>
            <person name="Brown A."/>
            <person name="Chapman S.B."/>
            <person name="Chen Z."/>
            <person name="Dunbar C."/>
            <person name="Freedman E."/>
            <person name="Gearin G."/>
            <person name="Goldberg J."/>
            <person name="Griggs A."/>
            <person name="Gujja S."/>
            <person name="Heiman D."/>
            <person name="Howarth C."/>
            <person name="Larson L."/>
            <person name="Lui A."/>
            <person name="MacDonald P.J.P."/>
            <person name="Montmayeur A."/>
            <person name="Murphy C."/>
            <person name="Neiman D."/>
            <person name="Pearson M."/>
            <person name="Priest M."/>
            <person name="Roberts A."/>
            <person name="Saif S."/>
            <person name="Shea T."/>
            <person name="Shenoy N."/>
            <person name="Sisk P."/>
            <person name="Stolte C."/>
            <person name="Sykes S."/>
            <person name="Wortman J."/>
            <person name="Nusbaum C."/>
            <person name="Birren B."/>
        </authorList>
    </citation>
    <scope>NUCLEOTIDE SEQUENCE [LARGE SCALE GENOMIC DNA]</scope>
    <source>
        <strain evidence="2 3">ACC2</strain>
    </source>
</reference>
<dbReference type="PROSITE" id="PS51918">
    <property type="entry name" value="RADICAL_SAM"/>
    <property type="match status" value="1"/>
</dbReference>
<dbReference type="AlphaFoldDB" id="A0AA37DH33"/>
<dbReference type="InterPro" id="IPR023862">
    <property type="entry name" value="CHP03960_rSAM"/>
</dbReference>
<keyword evidence="3" id="KW-1185">Reference proteome</keyword>
<organism evidence="2 3">
    <name type="scientific">Stomatobaculum longum</name>
    <dbReference type="NCBI Taxonomy" id="796942"/>
    <lineage>
        <taxon>Bacteria</taxon>
        <taxon>Bacillati</taxon>
        <taxon>Bacillota</taxon>
        <taxon>Clostridia</taxon>
        <taxon>Lachnospirales</taxon>
        <taxon>Lachnospiraceae</taxon>
        <taxon>Stomatobaculum</taxon>
    </lineage>
</organism>
<feature type="domain" description="Radical SAM core" evidence="1">
    <location>
        <begin position="255"/>
        <end position="497"/>
    </location>
</feature>
<comment type="caution">
    <text evidence="2">The sequence shown here is derived from an EMBL/GenBank/DDBJ whole genome shotgun (WGS) entry which is preliminary data.</text>
</comment>
<name>A0AA37DH33_9FIRM</name>
<dbReference type="Gene3D" id="3.80.30.20">
    <property type="entry name" value="tm_1862 like domain"/>
    <property type="match status" value="1"/>
</dbReference>
<evidence type="ECO:0000313" key="2">
    <source>
        <dbReference type="EMBL" id="EHO18105.1"/>
    </source>
</evidence>
<dbReference type="Pfam" id="PF19864">
    <property type="entry name" value="Radical_SAM_N2"/>
    <property type="match status" value="1"/>
</dbReference>
<sequence>MQKLALDEEILLQVEQPARYIGGEINSVKKDPDKVKLRFAMCFPDVYEIGMSHLGIQILYSMFNRREDVYCERVFSPWTDLDRILRERKIPLFTLESQRPVRECDFLGITLQYEMCYTNILQVLELSEIPLRAADRSDSDPIVIGGGPCTYNPEPIAPFFDLFYMGEGEVIYDQLLDLYLAHKEAGGARNTFLKKAAALPGIYVPSLYEPRYREDGTLDAFEPLCPEAPASVRRLVMSVLDRADFIDTPLVPFIRVTQDRSVLELMRGCIRGCRFCQAGNVYRPQREHSVEYLKRYAEKLLKITGNEEISLSSLSSSDYSRLQEFLEYLIQYTKERKINISLPSLRIDAFSLDVMQRIQDVKKSSLTFAPEAGTQRLRDVINKGITEEDIMRGVSSAFHGGWTKVKFYFMLGLPTETEEDRKGIPDLCERVADLFYDEIPKSERVGRVQISASSSFFVPKPFTPFQWAPMCSAEEYKERARFVKETFKQEKNWKSLRYQYHDVGTTLMEGVFARGDRRVADVIERAYRDGAIYDAWTEYFDAERWANAFAACGVDPDFYTQRTRSTDELLPWDFIDCGVSKEFLKREWKSALEGKVTPNCREHCSGCGATSYQGGVCFENKN</sequence>
<accession>A0AA37DH33</accession>
<dbReference type="GeneID" id="86940084"/>
<dbReference type="CDD" id="cd01335">
    <property type="entry name" value="Radical_SAM"/>
    <property type="match status" value="1"/>
</dbReference>
<dbReference type="Pfam" id="PF04055">
    <property type="entry name" value="Radical_SAM"/>
    <property type="match status" value="1"/>
</dbReference>
<dbReference type="InterPro" id="IPR058240">
    <property type="entry name" value="rSAM_sf"/>
</dbReference>
<dbReference type="SFLD" id="SFLDS00029">
    <property type="entry name" value="Radical_SAM"/>
    <property type="match status" value="1"/>
</dbReference>
<dbReference type="RefSeq" id="WP_009532124.1">
    <property type="nucleotide sequence ID" value="NZ_JH590861.1"/>
</dbReference>
<dbReference type="SUPFAM" id="SSF102114">
    <property type="entry name" value="Radical SAM enzymes"/>
    <property type="match status" value="1"/>
</dbReference>
<protein>
    <recommendedName>
        <fullName evidence="1">Radical SAM core domain-containing protein</fullName>
    </recommendedName>
</protein>
<dbReference type="NCBIfam" id="TIGR03960">
    <property type="entry name" value="rSAM_fuse_unch"/>
    <property type="match status" value="1"/>
</dbReference>
<evidence type="ECO:0000313" key="3">
    <source>
        <dbReference type="Proteomes" id="UP000018466"/>
    </source>
</evidence>
<dbReference type="Proteomes" id="UP000018466">
    <property type="component" value="Unassembled WGS sequence"/>
</dbReference>
<dbReference type="EMBL" id="AGEL01000003">
    <property type="protein sequence ID" value="EHO18105.1"/>
    <property type="molecule type" value="Genomic_DNA"/>
</dbReference>
<proteinExistence type="predicted"/>
<dbReference type="SMART" id="SM00729">
    <property type="entry name" value="Elp3"/>
    <property type="match status" value="1"/>
</dbReference>
<dbReference type="InterPro" id="IPR023404">
    <property type="entry name" value="rSAM_horseshoe"/>
</dbReference>
<evidence type="ECO:0000259" key="1">
    <source>
        <dbReference type="PROSITE" id="PS51918"/>
    </source>
</evidence>
<dbReference type="PANTHER" id="PTHR42731:SF1">
    <property type="entry name" value="RADICAL SAM DOMAIN PROTEIN"/>
    <property type="match status" value="1"/>
</dbReference>
<dbReference type="InterPro" id="IPR006638">
    <property type="entry name" value="Elp3/MiaA/NifB-like_rSAM"/>
</dbReference>
<gene>
    <name evidence="2" type="ORF">HMPREF9623_00289</name>
</gene>
<dbReference type="SFLD" id="SFLDG01082">
    <property type="entry name" value="B12-binding_domain_containing"/>
    <property type="match status" value="1"/>
</dbReference>
<dbReference type="PANTHER" id="PTHR42731">
    <property type="entry name" value="SLL1084 PROTEIN"/>
    <property type="match status" value="1"/>
</dbReference>
<dbReference type="InterPro" id="IPR007197">
    <property type="entry name" value="rSAM"/>
</dbReference>
<dbReference type="GO" id="GO:0003824">
    <property type="term" value="F:catalytic activity"/>
    <property type="evidence" value="ECO:0007669"/>
    <property type="project" value="InterPro"/>
</dbReference>
<dbReference type="GO" id="GO:0051536">
    <property type="term" value="F:iron-sulfur cluster binding"/>
    <property type="evidence" value="ECO:0007669"/>
    <property type="project" value="InterPro"/>
</dbReference>
<dbReference type="InterPro" id="IPR045784">
    <property type="entry name" value="Radical_SAM_N2"/>
</dbReference>